<protein>
    <submittedName>
        <fullName evidence="3">F-box protein</fullName>
    </submittedName>
</protein>
<dbReference type="PANTHER" id="PTHR31900">
    <property type="entry name" value="F-BOX/RNI SUPERFAMILY PROTEIN-RELATED"/>
    <property type="match status" value="1"/>
</dbReference>
<feature type="region of interest" description="Disordered" evidence="1">
    <location>
        <begin position="1"/>
        <end position="26"/>
    </location>
</feature>
<dbReference type="InterPro" id="IPR050232">
    <property type="entry name" value="FBL13/AtMIF1-like"/>
</dbReference>
<dbReference type="InterPro" id="IPR055411">
    <property type="entry name" value="LRR_FXL15/At3g58940/PEG3-like"/>
</dbReference>
<gene>
    <name evidence="3" type="ORF">Sradi_4751500</name>
</gene>
<dbReference type="Gene3D" id="3.80.10.10">
    <property type="entry name" value="Ribonuclease Inhibitor"/>
    <property type="match status" value="1"/>
</dbReference>
<feature type="compositionally biased region" description="Polar residues" evidence="1">
    <location>
        <begin position="1"/>
        <end position="10"/>
    </location>
</feature>
<dbReference type="InterPro" id="IPR032675">
    <property type="entry name" value="LRR_dom_sf"/>
</dbReference>
<dbReference type="AlphaFoldDB" id="A0AAW2MZ87"/>
<dbReference type="PROSITE" id="PS50181">
    <property type="entry name" value="FBOX"/>
    <property type="match status" value="1"/>
</dbReference>
<dbReference type="PANTHER" id="PTHR31900:SF32">
    <property type="entry name" value="F-BOX_RNI_FBD-LIKE DOMAIN PROTEIN"/>
    <property type="match status" value="1"/>
</dbReference>
<dbReference type="Pfam" id="PF24758">
    <property type="entry name" value="LRR_At5g56370"/>
    <property type="match status" value="1"/>
</dbReference>
<reference evidence="3" key="2">
    <citation type="journal article" date="2024" name="Plant">
        <title>Genomic evolution and insights into agronomic trait innovations of Sesamum species.</title>
        <authorList>
            <person name="Miao H."/>
            <person name="Wang L."/>
            <person name="Qu L."/>
            <person name="Liu H."/>
            <person name="Sun Y."/>
            <person name="Le M."/>
            <person name="Wang Q."/>
            <person name="Wei S."/>
            <person name="Zheng Y."/>
            <person name="Lin W."/>
            <person name="Duan Y."/>
            <person name="Cao H."/>
            <person name="Xiong S."/>
            <person name="Wang X."/>
            <person name="Wei L."/>
            <person name="Li C."/>
            <person name="Ma Q."/>
            <person name="Ju M."/>
            <person name="Zhao R."/>
            <person name="Li G."/>
            <person name="Mu C."/>
            <person name="Tian Q."/>
            <person name="Mei H."/>
            <person name="Zhang T."/>
            <person name="Gao T."/>
            <person name="Zhang H."/>
        </authorList>
    </citation>
    <scope>NUCLEOTIDE SEQUENCE</scope>
    <source>
        <strain evidence="3">G02</strain>
    </source>
</reference>
<feature type="domain" description="F-box" evidence="2">
    <location>
        <begin position="26"/>
        <end position="74"/>
    </location>
</feature>
<reference evidence="3" key="1">
    <citation type="submission" date="2020-06" db="EMBL/GenBank/DDBJ databases">
        <authorList>
            <person name="Li T."/>
            <person name="Hu X."/>
            <person name="Zhang T."/>
            <person name="Song X."/>
            <person name="Zhang H."/>
            <person name="Dai N."/>
            <person name="Sheng W."/>
            <person name="Hou X."/>
            <person name="Wei L."/>
        </authorList>
    </citation>
    <scope>NUCLEOTIDE SEQUENCE</scope>
    <source>
        <strain evidence="3">G02</strain>
        <tissue evidence="3">Leaf</tissue>
    </source>
</reference>
<dbReference type="Gene3D" id="1.20.1280.50">
    <property type="match status" value="1"/>
</dbReference>
<dbReference type="SUPFAM" id="SSF81383">
    <property type="entry name" value="F-box domain"/>
    <property type="match status" value="1"/>
</dbReference>
<dbReference type="CDD" id="cd22160">
    <property type="entry name" value="F-box_AtFBL13-like"/>
    <property type="match status" value="1"/>
</dbReference>
<dbReference type="SUPFAM" id="SSF52047">
    <property type="entry name" value="RNI-like"/>
    <property type="match status" value="1"/>
</dbReference>
<name>A0AAW2MZ87_SESRA</name>
<dbReference type="InterPro" id="IPR053781">
    <property type="entry name" value="F-box_AtFBL13-like"/>
</dbReference>
<proteinExistence type="predicted"/>
<evidence type="ECO:0000313" key="3">
    <source>
        <dbReference type="EMBL" id="KAL0335396.1"/>
    </source>
</evidence>
<evidence type="ECO:0000256" key="1">
    <source>
        <dbReference type="SAM" id="MobiDB-lite"/>
    </source>
</evidence>
<sequence>MEPSSSNSQDLGPKKKVRRKNGDTDIDRLSELPEPLIIRILSFLEMKDAVKTDPLTKSWRNLWTHVDSIVFRNTAPRDEGTERFIAFVDKTWMQCTCPNIKKFVLHFSHDPGAENAVFLNEMFFNWVHCAFKKNVEYLELRILGLKSQPPEWFYQSSSLVRLKLYHVTLGFLFVRPIAWSSLRSLHLKKVKISNEQMAQLISGCPQLETMILDRLKHIITSLNITSKSVKTLKLVRFDREDDEDPVHINAPWLQELIITKDFWGFYCRFLDMSSLSKADLSFTVLGLDNDDDLVDVQRLNVGTELLKSVCNVNEIVIGPVIIHIADDDDVNELLLLCLQQALSILKLLDRPSPVFKCKRASLYMPISKYDVPGMACLLQNSPLLETLLIKVVTGRKRKINYNFCGNFKKIPYTNEDKYLDQQCGNFQRLRNVKFVYCKSFCAQNDLESNDEFIDDQFHDDGKCFDFELIAYILRGAQNLEKLIITSQKDYQCECGTNCVSRHASLLALLPSVLFLNRGGEWKWRGPDFELTYF</sequence>
<organism evidence="3">
    <name type="scientific">Sesamum radiatum</name>
    <name type="common">Black benniseed</name>
    <dbReference type="NCBI Taxonomy" id="300843"/>
    <lineage>
        <taxon>Eukaryota</taxon>
        <taxon>Viridiplantae</taxon>
        <taxon>Streptophyta</taxon>
        <taxon>Embryophyta</taxon>
        <taxon>Tracheophyta</taxon>
        <taxon>Spermatophyta</taxon>
        <taxon>Magnoliopsida</taxon>
        <taxon>eudicotyledons</taxon>
        <taxon>Gunneridae</taxon>
        <taxon>Pentapetalae</taxon>
        <taxon>asterids</taxon>
        <taxon>lamiids</taxon>
        <taxon>Lamiales</taxon>
        <taxon>Pedaliaceae</taxon>
        <taxon>Sesamum</taxon>
    </lineage>
</organism>
<evidence type="ECO:0000259" key="2">
    <source>
        <dbReference type="PROSITE" id="PS50181"/>
    </source>
</evidence>
<comment type="caution">
    <text evidence="3">The sequence shown here is derived from an EMBL/GenBank/DDBJ whole genome shotgun (WGS) entry which is preliminary data.</text>
</comment>
<dbReference type="InterPro" id="IPR036047">
    <property type="entry name" value="F-box-like_dom_sf"/>
</dbReference>
<accession>A0AAW2MZ87</accession>
<dbReference type="InterPro" id="IPR001810">
    <property type="entry name" value="F-box_dom"/>
</dbReference>
<dbReference type="EMBL" id="JACGWJ010000021">
    <property type="protein sequence ID" value="KAL0335396.1"/>
    <property type="molecule type" value="Genomic_DNA"/>
</dbReference>